<evidence type="ECO:0000313" key="7">
    <source>
        <dbReference type="Proteomes" id="UP000535543"/>
    </source>
</evidence>
<protein>
    <recommendedName>
        <fullName evidence="5">Phosphoenolpyruvate guanylyltransferase</fullName>
        <shortName evidence="5">PEP guanylyltransferase</shortName>
        <ecNumber evidence="5">2.7.7.105</ecNumber>
    </recommendedName>
</protein>
<proteinExistence type="inferred from homology"/>
<evidence type="ECO:0000256" key="2">
    <source>
        <dbReference type="ARBA" id="ARBA00022695"/>
    </source>
</evidence>
<dbReference type="AlphaFoldDB" id="A0A848KEG7"/>
<dbReference type="InterPro" id="IPR002835">
    <property type="entry name" value="CofC"/>
</dbReference>
<dbReference type="RefSeq" id="WP_169585043.1">
    <property type="nucleotide sequence ID" value="NZ_VCQU01000001.1"/>
</dbReference>
<dbReference type="GO" id="GO:0005525">
    <property type="term" value="F:GTP binding"/>
    <property type="evidence" value="ECO:0007669"/>
    <property type="project" value="UniProtKB-KW"/>
</dbReference>
<comment type="pathway">
    <text evidence="5">Cofactor biosynthesis; coenzyme F420 biosynthesis.</text>
</comment>
<feature type="binding site" evidence="5">
    <location>
        <position position="146"/>
    </location>
    <ligand>
        <name>phosphoenolpyruvate</name>
        <dbReference type="ChEBI" id="CHEBI:58702"/>
    </ligand>
</feature>
<comment type="caution">
    <text evidence="6">The sequence shown here is derived from an EMBL/GenBank/DDBJ whole genome shotgun (WGS) entry which is preliminary data.</text>
</comment>
<keyword evidence="1 5" id="KW-0808">Transferase</keyword>
<feature type="binding site" evidence="5">
    <location>
        <position position="163"/>
    </location>
    <ligand>
        <name>phosphoenolpyruvate</name>
        <dbReference type="ChEBI" id="CHEBI:58702"/>
    </ligand>
</feature>
<dbReference type="GO" id="GO:0043814">
    <property type="term" value="F:phospholactate guanylyltransferase activity"/>
    <property type="evidence" value="ECO:0007669"/>
    <property type="project" value="InterPro"/>
</dbReference>
<dbReference type="Gene3D" id="3.90.550.10">
    <property type="entry name" value="Spore Coat Polysaccharide Biosynthesis Protein SpsA, Chain A"/>
    <property type="match status" value="1"/>
</dbReference>
<dbReference type="Pfam" id="PF01983">
    <property type="entry name" value="CofC"/>
    <property type="match status" value="1"/>
</dbReference>
<dbReference type="NCBIfam" id="TIGR03552">
    <property type="entry name" value="F420_cofC"/>
    <property type="match status" value="1"/>
</dbReference>
<keyword evidence="7" id="KW-1185">Reference proteome</keyword>
<keyword evidence="4 5" id="KW-0342">GTP-binding</keyword>
<reference evidence="6 7" key="1">
    <citation type="submission" date="2019-05" db="EMBL/GenBank/DDBJ databases">
        <authorList>
            <person name="Lee S.D."/>
        </authorList>
    </citation>
    <scope>NUCLEOTIDE SEQUENCE [LARGE SCALE GENOMIC DNA]</scope>
    <source>
        <strain evidence="6 7">YC2-7</strain>
    </source>
</reference>
<dbReference type="GO" id="GO:0052645">
    <property type="term" value="P:F420-0 metabolic process"/>
    <property type="evidence" value="ECO:0007669"/>
    <property type="project" value="UniProtKB-UniRule"/>
</dbReference>
<keyword evidence="3 5" id="KW-0547">Nucleotide-binding</keyword>
<dbReference type="PANTHER" id="PTHR40392:SF1">
    <property type="entry name" value="2-PHOSPHO-L-LACTATE GUANYLYLTRANSFERASE"/>
    <property type="match status" value="1"/>
</dbReference>
<dbReference type="Proteomes" id="UP000535543">
    <property type="component" value="Unassembled WGS sequence"/>
</dbReference>
<name>A0A848KEG7_9NOCA</name>
<accession>A0A848KEG7</accession>
<sequence length="226" mass="23942">MHSVHALIAVKDLARAKSRLAGAFTPADRERLVLAMLHDSLAAARQVEPIASLTVVTPDSTVAQSAHEFGADVYPEPPADSTDDAQRLNDALSHAAANLRERLGAVDLLALQADLPALRPSELTAAIEAAHEYSRSYIVDHHGTGTSALLLHDPTTALEPKFGAASALRHAETGAHPLAGDWPGLRLDVDTVEDLRLAAKLGLGVATRELLTELGWPDPDSRESSS</sequence>
<evidence type="ECO:0000256" key="1">
    <source>
        <dbReference type="ARBA" id="ARBA00022679"/>
    </source>
</evidence>
<keyword evidence="2 5" id="KW-0548">Nucleotidyltransferase</keyword>
<dbReference type="PANTHER" id="PTHR40392">
    <property type="entry name" value="2-PHOSPHO-L-LACTATE GUANYLYLTRANSFERASE"/>
    <property type="match status" value="1"/>
</dbReference>
<evidence type="ECO:0000256" key="5">
    <source>
        <dbReference type="HAMAP-Rule" id="MF_02114"/>
    </source>
</evidence>
<dbReference type="UniPathway" id="UPA00071"/>
<dbReference type="EC" id="2.7.7.105" evidence="5"/>
<organism evidence="6 7">
    <name type="scientific">Antrihabitans stalactiti</name>
    <dbReference type="NCBI Taxonomy" id="2584121"/>
    <lineage>
        <taxon>Bacteria</taxon>
        <taxon>Bacillati</taxon>
        <taxon>Actinomycetota</taxon>
        <taxon>Actinomycetes</taxon>
        <taxon>Mycobacteriales</taxon>
        <taxon>Nocardiaceae</taxon>
        <taxon>Antrihabitans</taxon>
    </lineage>
</organism>
<evidence type="ECO:0000256" key="4">
    <source>
        <dbReference type="ARBA" id="ARBA00023134"/>
    </source>
</evidence>
<dbReference type="SUPFAM" id="SSF53448">
    <property type="entry name" value="Nucleotide-diphospho-sugar transferases"/>
    <property type="match status" value="1"/>
</dbReference>
<dbReference type="HAMAP" id="MF_02114">
    <property type="entry name" value="CofC"/>
    <property type="match status" value="1"/>
</dbReference>
<dbReference type="EMBL" id="VCQU01000001">
    <property type="protein sequence ID" value="NMN94387.1"/>
    <property type="molecule type" value="Genomic_DNA"/>
</dbReference>
<gene>
    <name evidence="6" type="primary">cofC</name>
    <name evidence="5" type="synonym">fbiD</name>
    <name evidence="6" type="ORF">FGL95_04950</name>
</gene>
<reference evidence="6 7" key="2">
    <citation type="submission" date="2020-06" db="EMBL/GenBank/DDBJ databases">
        <title>Antribacter stalactiti gen. nov., sp. nov., a new member of the family Nacardiaceae isolated from a cave.</title>
        <authorList>
            <person name="Kim I.S."/>
        </authorList>
    </citation>
    <scope>NUCLEOTIDE SEQUENCE [LARGE SCALE GENOMIC DNA]</scope>
    <source>
        <strain evidence="6 7">YC2-7</strain>
    </source>
</reference>
<feature type="binding site" evidence="5">
    <location>
        <position position="166"/>
    </location>
    <ligand>
        <name>phosphoenolpyruvate</name>
        <dbReference type="ChEBI" id="CHEBI:58702"/>
    </ligand>
</feature>
<comment type="catalytic activity">
    <reaction evidence="5">
        <text>phosphoenolpyruvate + GTP + H(+) = enolpyruvoyl-2-diphospho-5'-guanosine + diphosphate</text>
        <dbReference type="Rhea" id="RHEA:30519"/>
        <dbReference type="ChEBI" id="CHEBI:15378"/>
        <dbReference type="ChEBI" id="CHEBI:33019"/>
        <dbReference type="ChEBI" id="CHEBI:37565"/>
        <dbReference type="ChEBI" id="CHEBI:58702"/>
        <dbReference type="ChEBI" id="CHEBI:143701"/>
        <dbReference type="EC" id="2.7.7.105"/>
    </reaction>
</comment>
<comment type="function">
    <text evidence="5">Guanylyltransferase that catalyzes the activation of phosphoenolpyruvate (PEP) as enolpyruvoyl-2-diphospho-5'-guanosine, via the condensation of PEP with GTP. It is involved in the biosynthesis of coenzyme F420, a hydride carrier cofactor.</text>
</comment>
<comment type="similarity">
    <text evidence="5">Belongs to the CofC family.</text>
</comment>
<evidence type="ECO:0000313" key="6">
    <source>
        <dbReference type="EMBL" id="NMN94387.1"/>
    </source>
</evidence>
<evidence type="ECO:0000256" key="3">
    <source>
        <dbReference type="ARBA" id="ARBA00022741"/>
    </source>
</evidence>
<dbReference type="InterPro" id="IPR029044">
    <property type="entry name" value="Nucleotide-diphossugar_trans"/>
</dbReference>